<reference evidence="10 11" key="1">
    <citation type="submission" date="2016-03" db="EMBL/GenBank/DDBJ databases">
        <authorList>
            <person name="Cho S.-Y."/>
            <person name="Lim S."/>
            <person name="Kim H."/>
            <person name="Soh E.H."/>
            <person name="Moon J.S."/>
        </authorList>
    </citation>
    <scope>NUCLEOTIDE SEQUENCE [LARGE SCALE GENOMIC DNA]</scope>
    <source>
        <strain evidence="10 11">KCTC 3810</strain>
    </source>
</reference>
<evidence type="ECO:0000256" key="8">
    <source>
        <dbReference type="RuleBase" id="RU363032"/>
    </source>
</evidence>
<keyword evidence="2 8" id="KW-0813">Transport</keyword>
<organism evidence="10 11">
    <name type="scientific">Exiguobacterium undae</name>
    <dbReference type="NCBI Taxonomy" id="169177"/>
    <lineage>
        <taxon>Bacteria</taxon>
        <taxon>Bacillati</taxon>
        <taxon>Bacillota</taxon>
        <taxon>Bacilli</taxon>
        <taxon>Bacillales</taxon>
        <taxon>Bacillales Family XII. Incertae Sedis</taxon>
        <taxon>Exiguobacterium</taxon>
    </lineage>
</organism>
<accession>A0ABX2VAF6</accession>
<evidence type="ECO:0000256" key="2">
    <source>
        <dbReference type="ARBA" id="ARBA00022448"/>
    </source>
</evidence>
<gene>
    <name evidence="10" type="ORF">A3783_04560</name>
</gene>
<keyword evidence="5" id="KW-0029">Amino-acid transport</keyword>
<evidence type="ECO:0000313" key="11">
    <source>
        <dbReference type="Proteomes" id="UP000078447"/>
    </source>
</evidence>
<keyword evidence="3" id="KW-1003">Cell membrane</keyword>
<evidence type="ECO:0000256" key="3">
    <source>
        <dbReference type="ARBA" id="ARBA00022475"/>
    </source>
</evidence>
<proteinExistence type="inferred from homology"/>
<evidence type="ECO:0000256" key="6">
    <source>
        <dbReference type="ARBA" id="ARBA00022989"/>
    </source>
</evidence>
<dbReference type="NCBIfam" id="TIGR01726">
    <property type="entry name" value="HEQRo_perm_3TM"/>
    <property type="match status" value="1"/>
</dbReference>
<dbReference type="CDD" id="cd06261">
    <property type="entry name" value="TM_PBP2"/>
    <property type="match status" value="1"/>
</dbReference>
<feature type="transmembrane region" description="Helical" evidence="8">
    <location>
        <begin position="65"/>
        <end position="86"/>
    </location>
</feature>
<dbReference type="PANTHER" id="PTHR30614">
    <property type="entry name" value="MEMBRANE COMPONENT OF AMINO ACID ABC TRANSPORTER"/>
    <property type="match status" value="1"/>
</dbReference>
<dbReference type="Pfam" id="PF00528">
    <property type="entry name" value="BPD_transp_1"/>
    <property type="match status" value="1"/>
</dbReference>
<keyword evidence="11" id="KW-1185">Reference proteome</keyword>
<comment type="caution">
    <text evidence="10">The sequence shown here is derived from an EMBL/GenBank/DDBJ whole genome shotgun (WGS) entry which is preliminary data.</text>
</comment>
<feature type="transmembrane region" description="Helical" evidence="8">
    <location>
        <begin position="98"/>
        <end position="117"/>
    </location>
</feature>
<evidence type="ECO:0000259" key="9">
    <source>
        <dbReference type="PROSITE" id="PS50928"/>
    </source>
</evidence>
<dbReference type="PANTHER" id="PTHR30614:SF0">
    <property type="entry name" value="L-CYSTINE TRANSPORT SYSTEM PERMEASE PROTEIN TCYL"/>
    <property type="match status" value="1"/>
</dbReference>
<dbReference type="PROSITE" id="PS50928">
    <property type="entry name" value="ABC_TM1"/>
    <property type="match status" value="1"/>
</dbReference>
<dbReference type="RefSeq" id="WP_026832766.1">
    <property type="nucleotide sequence ID" value="NZ_CP085018.1"/>
</dbReference>
<dbReference type="InterPro" id="IPR035906">
    <property type="entry name" value="MetI-like_sf"/>
</dbReference>
<keyword evidence="4 8" id="KW-0812">Transmembrane</keyword>
<comment type="similarity">
    <text evidence="8">Belongs to the binding-protein-dependent transport system permease family.</text>
</comment>
<dbReference type="EMBL" id="LVVL01000001">
    <property type="protein sequence ID" value="OAN15221.1"/>
    <property type="molecule type" value="Genomic_DNA"/>
</dbReference>
<evidence type="ECO:0000256" key="7">
    <source>
        <dbReference type="ARBA" id="ARBA00023136"/>
    </source>
</evidence>
<evidence type="ECO:0000256" key="5">
    <source>
        <dbReference type="ARBA" id="ARBA00022970"/>
    </source>
</evidence>
<keyword evidence="6 8" id="KW-1133">Transmembrane helix</keyword>
<evidence type="ECO:0000256" key="4">
    <source>
        <dbReference type="ARBA" id="ARBA00022692"/>
    </source>
</evidence>
<dbReference type="SUPFAM" id="SSF161098">
    <property type="entry name" value="MetI-like"/>
    <property type="match status" value="1"/>
</dbReference>
<comment type="subcellular location">
    <subcellularLocation>
        <location evidence="1 8">Cell membrane</location>
        <topology evidence="1 8">Multi-pass membrane protein</topology>
    </subcellularLocation>
</comment>
<dbReference type="InterPro" id="IPR010065">
    <property type="entry name" value="AA_ABC_transptr_permease_3TM"/>
</dbReference>
<feature type="transmembrane region" description="Helical" evidence="8">
    <location>
        <begin position="196"/>
        <end position="216"/>
    </location>
</feature>
<keyword evidence="7 8" id="KW-0472">Membrane</keyword>
<protein>
    <submittedName>
        <fullName evidence="10">Cysteine ABC transporter permease</fullName>
    </submittedName>
</protein>
<feature type="transmembrane region" description="Helical" evidence="8">
    <location>
        <begin position="33"/>
        <end position="53"/>
    </location>
</feature>
<evidence type="ECO:0000256" key="1">
    <source>
        <dbReference type="ARBA" id="ARBA00004651"/>
    </source>
</evidence>
<sequence>MISFDTIEWRSVFNPELAVDAFPYILGGLGHTLWISLLSMAIGLGLGLLLALARLSTSRVLRIVATLYISFMRGVPILVLLFMLYFGLPVINIQLDALTAAVAGFSLNSAAYMAEIIRSSLLSVDRGQREAAQSLGLSRYRVFVGIILPQAVRLAIPPLSNVLLDLVKASSLAAMITVPEIFQRAKIVGGREFDYMTVYFVIAFIYWGICAVIAAGQEVLERRFARYL</sequence>
<dbReference type="Gene3D" id="1.10.3720.10">
    <property type="entry name" value="MetI-like"/>
    <property type="match status" value="1"/>
</dbReference>
<evidence type="ECO:0000313" key="10">
    <source>
        <dbReference type="EMBL" id="OAN15221.1"/>
    </source>
</evidence>
<dbReference type="Proteomes" id="UP000078447">
    <property type="component" value="Unassembled WGS sequence"/>
</dbReference>
<name>A0ABX2VAF6_9BACL</name>
<feature type="domain" description="ABC transmembrane type-1" evidence="9">
    <location>
        <begin position="29"/>
        <end position="214"/>
    </location>
</feature>
<dbReference type="InterPro" id="IPR043429">
    <property type="entry name" value="ArtM/GltK/GlnP/TcyL/YhdX-like"/>
</dbReference>
<dbReference type="InterPro" id="IPR000515">
    <property type="entry name" value="MetI-like"/>
</dbReference>